<name>A0A9D4PSR8_RHISA</name>
<comment type="caution">
    <text evidence="2">The sequence shown here is derived from an EMBL/GenBank/DDBJ whole genome shotgun (WGS) entry which is preliminary data.</text>
</comment>
<evidence type="ECO:0000313" key="3">
    <source>
        <dbReference type="Proteomes" id="UP000821837"/>
    </source>
</evidence>
<evidence type="ECO:0000313" key="2">
    <source>
        <dbReference type="EMBL" id="KAH7951796.1"/>
    </source>
</evidence>
<sequence length="210" mass="23156">MAAQMITGYDPTATQWADIQVSTAEDDAPTENECLQTLLHLRQQRQARQDPKMSAKVSAGPSLQQERFADAASAEDASALPSPRRNTVARWRPAQTPRVCSEDMIIVLKPRTTLDIRKEFRHGDAGTKIAAHITGVSAGDLNVWPIWEQNVYVCTTQNGGVADELIKDIDLRVGEVSYPFRGHLKINGEVCQGVISVREDETSDSLKSKL</sequence>
<reference evidence="2" key="1">
    <citation type="journal article" date="2020" name="Cell">
        <title>Large-Scale Comparative Analyses of Tick Genomes Elucidate Their Genetic Diversity and Vector Capacities.</title>
        <authorList>
            <consortium name="Tick Genome and Microbiome Consortium (TIGMIC)"/>
            <person name="Jia N."/>
            <person name="Wang J."/>
            <person name="Shi W."/>
            <person name="Du L."/>
            <person name="Sun Y."/>
            <person name="Zhan W."/>
            <person name="Jiang J.F."/>
            <person name="Wang Q."/>
            <person name="Zhang B."/>
            <person name="Ji P."/>
            <person name="Bell-Sakyi L."/>
            <person name="Cui X.M."/>
            <person name="Yuan T.T."/>
            <person name="Jiang B.G."/>
            <person name="Yang W.F."/>
            <person name="Lam T.T."/>
            <person name="Chang Q.C."/>
            <person name="Ding S.J."/>
            <person name="Wang X.J."/>
            <person name="Zhu J.G."/>
            <person name="Ruan X.D."/>
            <person name="Zhao L."/>
            <person name="Wei J.T."/>
            <person name="Ye R.Z."/>
            <person name="Que T.C."/>
            <person name="Du C.H."/>
            <person name="Zhou Y.H."/>
            <person name="Cheng J.X."/>
            <person name="Dai P.F."/>
            <person name="Guo W.B."/>
            <person name="Han X.H."/>
            <person name="Huang E.J."/>
            <person name="Li L.F."/>
            <person name="Wei W."/>
            <person name="Gao Y.C."/>
            <person name="Liu J.Z."/>
            <person name="Shao H.Z."/>
            <person name="Wang X."/>
            <person name="Wang C.C."/>
            <person name="Yang T.C."/>
            <person name="Huo Q.B."/>
            <person name="Li W."/>
            <person name="Chen H.Y."/>
            <person name="Chen S.E."/>
            <person name="Zhou L.G."/>
            <person name="Ni X.B."/>
            <person name="Tian J.H."/>
            <person name="Sheng Y."/>
            <person name="Liu T."/>
            <person name="Pan Y.S."/>
            <person name="Xia L.Y."/>
            <person name="Li J."/>
            <person name="Zhao F."/>
            <person name="Cao W.C."/>
        </authorList>
    </citation>
    <scope>NUCLEOTIDE SEQUENCE</scope>
    <source>
        <strain evidence="2">Rsan-2018</strain>
    </source>
</reference>
<accession>A0A9D4PSR8</accession>
<protein>
    <submittedName>
        <fullName evidence="2">Uncharacterized protein</fullName>
    </submittedName>
</protein>
<keyword evidence="3" id="KW-1185">Reference proteome</keyword>
<proteinExistence type="predicted"/>
<feature type="compositionally biased region" description="Low complexity" evidence="1">
    <location>
        <begin position="70"/>
        <end position="79"/>
    </location>
</feature>
<reference evidence="2" key="2">
    <citation type="submission" date="2021-09" db="EMBL/GenBank/DDBJ databases">
        <authorList>
            <person name="Jia N."/>
            <person name="Wang J."/>
            <person name="Shi W."/>
            <person name="Du L."/>
            <person name="Sun Y."/>
            <person name="Zhan W."/>
            <person name="Jiang J."/>
            <person name="Wang Q."/>
            <person name="Zhang B."/>
            <person name="Ji P."/>
            <person name="Sakyi L.B."/>
            <person name="Cui X."/>
            <person name="Yuan T."/>
            <person name="Jiang B."/>
            <person name="Yang W."/>
            <person name="Lam T.T.-Y."/>
            <person name="Chang Q."/>
            <person name="Ding S."/>
            <person name="Wang X."/>
            <person name="Zhu J."/>
            <person name="Ruan X."/>
            <person name="Zhao L."/>
            <person name="Wei J."/>
            <person name="Que T."/>
            <person name="Du C."/>
            <person name="Cheng J."/>
            <person name="Dai P."/>
            <person name="Han X."/>
            <person name="Huang E."/>
            <person name="Gao Y."/>
            <person name="Liu J."/>
            <person name="Shao H."/>
            <person name="Ye R."/>
            <person name="Li L."/>
            <person name="Wei W."/>
            <person name="Wang X."/>
            <person name="Wang C."/>
            <person name="Huo Q."/>
            <person name="Li W."/>
            <person name="Guo W."/>
            <person name="Chen H."/>
            <person name="Chen S."/>
            <person name="Zhou L."/>
            <person name="Zhou L."/>
            <person name="Ni X."/>
            <person name="Tian J."/>
            <person name="Zhou Y."/>
            <person name="Sheng Y."/>
            <person name="Liu T."/>
            <person name="Pan Y."/>
            <person name="Xia L."/>
            <person name="Li J."/>
            <person name="Zhao F."/>
            <person name="Cao W."/>
        </authorList>
    </citation>
    <scope>NUCLEOTIDE SEQUENCE</scope>
    <source>
        <strain evidence="2">Rsan-2018</strain>
        <tissue evidence="2">Larvae</tissue>
    </source>
</reference>
<feature type="region of interest" description="Disordered" evidence="1">
    <location>
        <begin position="45"/>
        <end position="87"/>
    </location>
</feature>
<dbReference type="AlphaFoldDB" id="A0A9D4PSR8"/>
<gene>
    <name evidence="2" type="ORF">HPB52_012997</name>
</gene>
<dbReference type="Proteomes" id="UP000821837">
    <property type="component" value="Chromosome 5"/>
</dbReference>
<evidence type="ECO:0000256" key="1">
    <source>
        <dbReference type="SAM" id="MobiDB-lite"/>
    </source>
</evidence>
<organism evidence="2 3">
    <name type="scientific">Rhipicephalus sanguineus</name>
    <name type="common">Brown dog tick</name>
    <name type="synonym">Ixodes sanguineus</name>
    <dbReference type="NCBI Taxonomy" id="34632"/>
    <lineage>
        <taxon>Eukaryota</taxon>
        <taxon>Metazoa</taxon>
        <taxon>Ecdysozoa</taxon>
        <taxon>Arthropoda</taxon>
        <taxon>Chelicerata</taxon>
        <taxon>Arachnida</taxon>
        <taxon>Acari</taxon>
        <taxon>Parasitiformes</taxon>
        <taxon>Ixodida</taxon>
        <taxon>Ixodoidea</taxon>
        <taxon>Ixodidae</taxon>
        <taxon>Rhipicephalinae</taxon>
        <taxon>Rhipicephalus</taxon>
        <taxon>Rhipicephalus</taxon>
    </lineage>
</organism>
<dbReference type="EMBL" id="JABSTV010001251">
    <property type="protein sequence ID" value="KAH7951796.1"/>
    <property type="molecule type" value="Genomic_DNA"/>
</dbReference>